<evidence type="ECO:0000256" key="2">
    <source>
        <dbReference type="SAM" id="SignalP"/>
    </source>
</evidence>
<dbReference type="InParanoid" id="A0A5C3NWA2"/>
<feature type="signal peptide" evidence="2">
    <location>
        <begin position="1"/>
        <end position="19"/>
    </location>
</feature>
<feature type="compositionally biased region" description="Polar residues" evidence="1">
    <location>
        <begin position="139"/>
        <end position="151"/>
    </location>
</feature>
<dbReference type="AlphaFoldDB" id="A0A5C3NWA2"/>
<dbReference type="EMBL" id="ML211806">
    <property type="protein sequence ID" value="TFK80290.1"/>
    <property type="molecule type" value="Genomic_DNA"/>
</dbReference>
<evidence type="ECO:0000313" key="4">
    <source>
        <dbReference type="Proteomes" id="UP000308197"/>
    </source>
</evidence>
<keyword evidence="4" id="KW-1185">Reference proteome</keyword>
<evidence type="ECO:0008006" key="5">
    <source>
        <dbReference type="Google" id="ProtNLM"/>
    </source>
</evidence>
<dbReference type="Proteomes" id="UP000308197">
    <property type="component" value="Unassembled WGS sequence"/>
</dbReference>
<name>A0A5C3NWA2_9APHY</name>
<gene>
    <name evidence="3" type="ORF">K466DRAFT_387475</name>
</gene>
<reference evidence="3 4" key="1">
    <citation type="journal article" date="2019" name="Nat. Ecol. Evol.">
        <title>Megaphylogeny resolves global patterns of mushroom evolution.</title>
        <authorList>
            <person name="Varga T."/>
            <person name="Krizsan K."/>
            <person name="Foldi C."/>
            <person name="Dima B."/>
            <person name="Sanchez-Garcia M."/>
            <person name="Sanchez-Ramirez S."/>
            <person name="Szollosi G.J."/>
            <person name="Szarkandi J.G."/>
            <person name="Papp V."/>
            <person name="Albert L."/>
            <person name="Andreopoulos W."/>
            <person name="Angelini C."/>
            <person name="Antonin V."/>
            <person name="Barry K.W."/>
            <person name="Bougher N.L."/>
            <person name="Buchanan P."/>
            <person name="Buyck B."/>
            <person name="Bense V."/>
            <person name="Catcheside P."/>
            <person name="Chovatia M."/>
            <person name="Cooper J."/>
            <person name="Damon W."/>
            <person name="Desjardin D."/>
            <person name="Finy P."/>
            <person name="Geml J."/>
            <person name="Haridas S."/>
            <person name="Hughes K."/>
            <person name="Justo A."/>
            <person name="Karasinski D."/>
            <person name="Kautmanova I."/>
            <person name="Kiss B."/>
            <person name="Kocsube S."/>
            <person name="Kotiranta H."/>
            <person name="LaButti K.M."/>
            <person name="Lechner B.E."/>
            <person name="Liimatainen K."/>
            <person name="Lipzen A."/>
            <person name="Lukacs Z."/>
            <person name="Mihaltcheva S."/>
            <person name="Morgado L.N."/>
            <person name="Niskanen T."/>
            <person name="Noordeloos M.E."/>
            <person name="Ohm R.A."/>
            <person name="Ortiz-Santana B."/>
            <person name="Ovrebo C."/>
            <person name="Racz N."/>
            <person name="Riley R."/>
            <person name="Savchenko A."/>
            <person name="Shiryaev A."/>
            <person name="Soop K."/>
            <person name="Spirin V."/>
            <person name="Szebenyi C."/>
            <person name="Tomsovsky M."/>
            <person name="Tulloss R.E."/>
            <person name="Uehling J."/>
            <person name="Grigoriev I.V."/>
            <person name="Vagvolgyi C."/>
            <person name="Papp T."/>
            <person name="Martin F.M."/>
            <person name="Miettinen O."/>
            <person name="Hibbett D.S."/>
            <person name="Nagy L.G."/>
        </authorList>
    </citation>
    <scope>NUCLEOTIDE SEQUENCE [LARGE SCALE GENOMIC DNA]</scope>
    <source>
        <strain evidence="3 4">HHB13444</strain>
    </source>
</reference>
<protein>
    <recommendedName>
        <fullName evidence="5">Secreted protein</fullName>
    </recommendedName>
</protein>
<keyword evidence="2" id="KW-0732">Signal</keyword>
<feature type="chain" id="PRO_5022703301" description="Secreted protein" evidence="2">
    <location>
        <begin position="20"/>
        <end position="158"/>
    </location>
</feature>
<proteinExistence type="predicted"/>
<sequence>MAFFCTCCALGVSMGSLHASSPRCSIPLQVPLAISSSSAATSSSPLPRLEAATYYKYADLGGLRGISSSPSNQARPPINGRVTPADARGRRWFASRRRVNYGGGVKTGSVADTASCATRSAVVLWTCPRSTPAALRAPRTSQPTLNGSLLCSASRESR</sequence>
<evidence type="ECO:0000313" key="3">
    <source>
        <dbReference type="EMBL" id="TFK80290.1"/>
    </source>
</evidence>
<feature type="region of interest" description="Disordered" evidence="1">
    <location>
        <begin position="133"/>
        <end position="158"/>
    </location>
</feature>
<evidence type="ECO:0000256" key="1">
    <source>
        <dbReference type="SAM" id="MobiDB-lite"/>
    </source>
</evidence>
<organism evidence="3 4">
    <name type="scientific">Polyporus arcularius HHB13444</name>
    <dbReference type="NCBI Taxonomy" id="1314778"/>
    <lineage>
        <taxon>Eukaryota</taxon>
        <taxon>Fungi</taxon>
        <taxon>Dikarya</taxon>
        <taxon>Basidiomycota</taxon>
        <taxon>Agaricomycotina</taxon>
        <taxon>Agaricomycetes</taxon>
        <taxon>Polyporales</taxon>
        <taxon>Polyporaceae</taxon>
        <taxon>Polyporus</taxon>
    </lineage>
</organism>
<accession>A0A5C3NWA2</accession>